<reference evidence="19" key="1">
    <citation type="journal article" date="2015" name="Proc. Natl. Acad. Sci. U.S.A.">
        <title>Networks of energetic and metabolic interactions define dynamics in microbial communities.</title>
        <authorList>
            <person name="Embree M."/>
            <person name="Liu J.K."/>
            <person name="Al-Bassam M.M."/>
            <person name="Zengler K."/>
        </authorList>
    </citation>
    <scope>NUCLEOTIDE SEQUENCE</scope>
</reference>
<keyword evidence="4" id="KW-1003">Cell membrane</keyword>
<dbReference type="InterPro" id="IPR004358">
    <property type="entry name" value="Sig_transdc_His_kin-like_C"/>
</dbReference>
<evidence type="ECO:0000256" key="2">
    <source>
        <dbReference type="ARBA" id="ARBA00004429"/>
    </source>
</evidence>
<dbReference type="Gene3D" id="3.40.50.2300">
    <property type="match status" value="1"/>
</dbReference>
<dbReference type="PRINTS" id="PR00344">
    <property type="entry name" value="BCTRLSENSOR"/>
</dbReference>
<evidence type="ECO:0000256" key="9">
    <source>
        <dbReference type="ARBA" id="ARBA00022737"/>
    </source>
</evidence>
<evidence type="ECO:0000256" key="4">
    <source>
        <dbReference type="ARBA" id="ARBA00022475"/>
    </source>
</evidence>
<dbReference type="SMART" id="SM00091">
    <property type="entry name" value="PAS"/>
    <property type="match status" value="3"/>
</dbReference>
<dbReference type="PROSITE" id="PS50112">
    <property type="entry name" value="PAS"/>
    <property type="match status" value="1"/>
</dbReference>
<dbReference type="SMART" id="SM00387">
    <property type="entry name" value="HATPase_c"/>
    <property type="match status" value="1"/>
</dbReference>
<evidence type="ECO:0000256" key="3">
    <source>
        <dbReference type="ARBA" id="ARBA00012438"/>
    </source>
</evidence>
<keyword evidence="12" id="KW-1133">Transmembrane helix</keyword>
<dbReference type="InterPro" id="IPR001789">
    <property type="entry name" value="Sig_transdc_resp-reg_receiver"/>
</dbReference>
<keyword evidence="6" id="KW-0597">Phosphoprotein</keyword>
<dbReference type="SMART" id="SM00388">
    <property type="entry name" value="HisKA"/>
    <property type="match status" value="1"/>
</dbReference>
<evidence type="ECO:0000256" key="6">
    <source>
        <dbReference type="ARBA" id="ARBA00022553"/>
    </source>
</evidence>
<evidence type="ECO:0000259" key="18">
    <source>
        <dbReference type="PROSITE" id="PS50113"/>
    </source>
</evidence>
<dbReference type="GO" id="GO:0006355">
    <property type="term" value="P:regulation of DNA-templated transcription"/>
    <property type="evidence" value="ECO:0007669"/>
    <property type="project" value="InterPro"/>
</dbReference>
<organism evidence="19">
    <name type="scientific">hydrocarbon metagenome</name>
    <dbReference type="NCBI Taxonomy" id="938273"/>
    <lineage>
        <taxon>unclassified sequences</taxon>
        <taxon>metagenomes</taxon>
        <taxon>ecological metagenomes</taxon>
    </lineage>
</organism>
<dbReference type="Gene3D" id="3.30.450.20">
    <property type="entry name" value="PAS domain"/>
    <property type="match status" value="5"/>
</dbReference>
<dbReference type="InterPro" id="IPR029016">
    <property type="entry name" value="GAF-like_dom_sf"/>
</dbReference>
<protein>
    <recommendedName>
        <fullName evidence="3">histidine kinase</fullName>
        <ecNumber evidence="3">2.7.13.3</ecNumber>
    </recommendedName>
</protein>
<sequence length="1413" mass="159098">MAESLRILILEDNPADAELVQFELREAGLVFTAKVVKTEEAFVHELQAFSPDLILSDYDLPQYNGGLALAVARKICPDTPFILVTGAVGEDRAIEILTQGAKDYVLKSRLQQRLVPAVRRALAEAEEQKARKKAEEELREAHRTLESQIEERTAELKKQLEHRSRIEASLLKYNEQLEILSYTASQLLESDKPQQLVEELCTKVMKFLDCDVFFNFVVDDSSGRLHLNACAGIPPETAREIEWLNFGVAVCGCVAQGGVRIVAENIPATPDVRTELIKSFGIKAYACHPLMQQNKVIGTLSFGTRARINFSDDDLTMMKVVADQVAIAMARVKSEEKLKVITERFEMAQQAAEVGTWDWDVVTGHVEWSNEMFNLFRLDPSKNTASFESWKSIIHPQDSGIASLRIEEALRQKTTLNSDYRIVWPDGQIRWISAVGEARYDDQGRPIRMIGICTDITGRKKAEEALRESESREKAKADEMQAIMDLAPVAIWIAHDPLCLRITGNTYADEIMNVSRKSNISASALPEEATVTYKVFRKGKELTAEEMPAQMAASTGKQIKAEMMDLVFPDGRIVTMIEGSMPLFDAEGRVRGSVTAGTDLTKLLHVEEALRESEERYRELVQASPNAVIVHLDGQFLYANPAALRLYGAQSLDQLQSKTVLDLIPEDERAEIATRMKQGTAGERLSLKETKLMRLDGQVIPVESVGGAVTYNGKPAVQIIIRDITKRKNAENALRENERFLRETQEVARLGGWKANPESNFLMWTEGVYRLIEAPLDYKPGLIEGLKFYVPKYRPILQEHLLNTLATNEPFAEECEIITMSGRRVWVEVRGLSSVSEGWATYVIGTIQDISERKRREEELEKINRTLQALTKSSQVMMRATDEYGYMEEVCRIVVEDCGYTMVWVGFAEDDEGKTVLPVAYSGFDEGYIDALKITWADTERGRGPTGTAIRTGKPAICGNMLTDPRFEPWRKEAIKRGYASSVVLPLMAGDRAFGALTIYSKEPDSFTEDEVKLLDELANDLSYGITAIRMREALRQSEERLHAITANTPDHILMQDRDLRYQLVINPQIGLTETDMLGKTDYDILDIMDADKITAIKRKVLETGEAVSLESSLKNVRGEDEYFEGAYVPKSGPDGKTDGIIGYFRNVTKRKAAEVQLTKQAAQLQERKAQLEEINSELESFSYSISHDLRAPLRAIDGFSRIILRQQGDKFDEKATHQFNLIRDNVRLMGVLIENLLSFSRVQKTSISISVIDMDKLAREVWDEIRKANKERKLNFKIKNIQPGYGDHTLIRQVLFNLFSNAVKFTKNKKQSVIEMSSYVEAGQTGYCIKDNGTGFDMAHYDKLFGVFQRLHSNEEYEGTGIGLAIVQRIVSRHGGRVWAEGEEGKGASFYFTLESVPVEGAPLCRRKKRNS</sequence>
<dbReference type="InterPro" id="IPR013767">
    <property type="entry name" value="PAS_fold"/>
</dbReference>
<gene>
    <name evidence="19" type="ORF">ASZ90_007874</name>
</gene>
<dbReference type="NCBIfam" id="TIGR00229">
    <property type="entry name" value="sensory_box"/>
    <property type="match status" value="4"/>
</dbReference>
<dbReference type="Pfam" id="PF13185">
    <property type="entry name" value="GAF_2"/>
    <property type="match status" value="2"/>
</dbReference>
<dbReference type="Pfam" id="PF08448">
    <property type="entry name" value="PAS_4"/>
    <property type="match status" value="1"/>
</dbReference>
<keyword evidence="8" id="KW-0812">Transmembrane</keyword>
<dbReference type="SMART" id="SM00448">
    <property type="entry name" value="REC"/>
    <property type="match status" value="1"/>
</dbReference>
<dbReference type="Gene3D" id="3.30.450.40">
    <property type="match status" value="2"/>
</dbReference>
<dbReference type="Pfam" id="PF08447">
    <property type="entry name" value="PAS_3"/>
    <property type="match status" value="1"/>
</dbReference>
<dbReference type="InterPro" id="IPR003661">
    <property type="entry name" value="HisK_dim/P_dom"/>
</dbReference>
<dbReference type="InterPro" id="IPR005467">
    <property type="entry name" value="His_kinase_dom"/>
</dbReference>
<feature type="domain" description="PAC" evidence="18">
    <location>
        <begin position="686"/>
        <end position="736"/>
    </location>
</feature>
<dbReference type="SUPFAM" id="SSF47384">
    <property type="entry name" value="Homodimeric domain of signal transducing histidine kinase"/>
    <property type="match status" value="1"/>
</dbReference>
<keyword evidence="7" id="KW-0808">Transferase</keyword>
<dbReference type="InterPro" id="IPR000014">
    <property type="entry name" value="PAS"/>
</dbReference>
<dbReference type="Pfam" id="PF02518">
    <property type="entry name" value="HATPase_c"/>
    <property type="match status" value="1"/>
</dbReference>
<dbReference type="SMART" id="SM00065">
    <property type="entry name" value="GAF"/>
    <property type="match status" value="2"/>
</dbReference>
<dbReference type="PROSITE" id="PS50110">
    <property type="entry name" value="RESPONSE_REGULATORY"/>
    <property type="match status" value="1"/>
</dbReference>
<dbReference type="Gene3D" id="3.30.565.10">
    <property type="entry name" value="Histidine kinase-like ATPase, C-terminal domain"/>
    <property type="match status" value="1"/>
</dbReference>
<dbReference type="Pfam" id="PF00512">
    <property type="entry name" value="HisKA"/>
    <property type="match status" value="1"/>
</dbReference>
<dbReference type="CDD" id="cd00130">
    <property type="entry name" value="PAS"/>
    <property type="match status" value="3"/>
</dbReference>
<dbReference type="SUPFAM" id="SSF52172">
    <property type="entry name" value="CheY-like"/>
    <property type="match status" value="1"/>
</dbReference>
<keyword evidence="10" id="KW-0547">Nucleotide-binding</keyword>
<name>A0A0W8FN46_9ZZZZ</name>
<comment type="catalytic activity">
    <reaction evidence="1">
        <text>ATP + protein L-histidine = ADP + protein N-phospho-L-histidine.</text>
        <dbReference type="EC" id="2.7.13.3"/>
    </reaction>
</comment>
<feature type="domain" description="PAC" evidence="18">
    <location>
        <begin position="416"/>
        <end position="468"/>
    </location>
</feature>
<feature type="coiled-coil region" evidence="14">
    <location>
        <begin position="1155"/>
        <end position="1182"/>
    </location>
</feature>
<feature type="domain" description="Response regulatory" evidence="16">
    <location>
        <begin position="6"/>
        <end position="122"/>
    </location>
</feature>
<dbReference type="InterPro" id="IPR011006">
    <property type="entry name" value="CheY-like_superfamily"/>
</dbReference>
<comment type="subcellular location">
    <subcellularLocation>
        <location evidence="2">Cell inner membrane</location>
        <topology evidence="2">Multi-pass membrane protein</topology>
    </subcellularLocation>
</comment>
<dbReference type="EMBL" id="LNQE01000974">
    <property type="protein sequence ID" value="KUG22335.1"/>
    <property type="molecule type" value="Genomic_DNA"/>
</dbReference>
<dbReference type="InterPro" id="IPR035965">
    <property type="entry name" value="PAS-like_dom_sf"/>
</dbReference>
<dbReference type="InterPro" id="IPR001610">
    <property type="entry name" value="PAC"/>
</dbReference>
<dbReference type="InterPro" id="IPR036097">
    <property type="entry name" value="HisK_dim/P_sf"/>
</dbReference>
<evidence type="ECO:0000259" key="17">
    <source>
        <dbReference type="PROSITE" id="PS50112"/>
    </source>
</evidence>
<dbReference type="Pfam" id="PF00989">
    <property type="entry name" value="PAS"/>
    <property type="match status" value="1"/>
</dbReference>
<dbReference type="EC" id="2.7.13.3" evidence="3"/>
<proteinExistence type="predicted"/>
<feature type="domain" description="PAC" evidence="18">
    <location>
        <begin position="1108"/>
        <end position="1160"/>
    </location>
</feature>
<dbReference type="FunFam" id="2.10.70.100:FF:000001">
    <property type="entry name" value="Sensory transduction histidine kinase"/>
    <property type="match status" value="1"/>
</dbReference>
<dbReference type="InterPro" id="IPR000700">
    <property type="entry name" value="PAS-assoc_C"/>
</dbReference>
<evidence type="ECO:0000256" key="1">
    <source>
        <dbReference type="ARBA" id="ARBA00000085"/>
    </source>
</evidence>
<dbReference type="Gene3D" id="2.10.70.100">
    <property type="match status" value="1"/>
</dbReference>
<keyword evidence="13" id="KW-0472">Membrane</keyword>
<dbReference type="GO" id="GO:0005886">
    <property type="term" value="C:plasma membrane"/>
    <property type="evidence" value="ECO:0007669"/>
    <property type="project" value="UniProtKB-SubCell"/>
</dbReference>
<evidence type="ECO:0000256" key="7">
    <source>
        <dbReference type="ARBA" id="ARBA00022679"/>
    </source>
</evidence>
<dbReference type="GO" id="GO:0000166">
    <property type="term" value="F:nucleotide binding"/>
    <property type="evidence" value="ECO:0007669"/>
    <property type="project" value="UniProtKB-KW"/>
</dbReference>
<evidence type="ECO:0000256" key="12">
    <source>
        <dbReference type="ARBA" id="ARBA00022989"/>
    </source>
</evidence>
<keyword evidence="11" id="KW-0418">Kinase</keyword>
<comment type="caution">
    <text evidence="19">The sequence shown here is derived from an EMBL/GenBank/DDBJ whole genome shotgun (WGS) entry which is preliminary data.</text>
</comment>
<dbReference type="SUPFAM" id="SSF55785">
    <property type="entry name" value="PYP-like sensor domain (PAS domain)"/>
    <property type="match status" value="5"/>
</dbReference>
<feature type="coiled-coil region" evidence="14">
    <location>
        <begin position="115"/>
        <end position="155"/>
    </location>
</feature>
<evidence type="ECO:0000256" key="5">
    <source>
        <dbReference type="ARBA" id="ARBA00022519"/>
    </source>
</evidence>
<dbReference type="FunFam" id="3.30.565.10:FF:000006">
    <property type="entry name" value="Sensor histidine kinase WalK"/>
    <property type="match status" value="1"/>
</dbReference>
<evidence type="ECO:0000259" key="15">
    <source>
        <dbReference type="PROSITE" id="PS50109"/>
    </source>
</evidence>
<dbReference type="InterPro" id="IPR052162">
    <property type="entry name" value="Sensor_kinase/Photoreceptor"/>
</dbReference>
<dbReference type="PANTHER" id="PTHR43304">
    <property type="entry name" value="PHYTOCHROME-LIKE PROTEIN CPH1"/>
    <property type="match status" value="1"/>
</dbReference>
<dbReference type="PROSITE" id="PS50109">
    <property type="entry name" value="HIS_KIN"/>
    <property type="match status" value="1"/>
</dbReference>
<dbReference type="PANTHER" id="PTHR43304:SF1">
    <property type="entry name" value="PAC DOMAIN-CONTAINING PROTEIN"/>
    <property type="match status" value="1"/>
</dbReference>
<dbReference type="PROSITE" id="PS50113">
    <property type="entry name" value="PAC"/>
    <property type="match status" value="5"/>
</dbReference>
<dbReference type="SMART" id="SM00086">
    <property type="entry name" value="PAC"/>
    <property type="match status" value="4"/>
</dbReference>
<evidence type="ECO:0000256" key="13">
    <source>
        <dbReference type="ARBA" id="ARBA00023136"/>
    </source>
</evidence>
<evidence type="ECO:0000256" key="14">
    <source>
        <dbReference type="SAM" id="Coils"/>
    </source>
</evidence>
<keyword evidence="14" id="KW-0175">Coiled coil</keyword>
<feature type="domain" description="PAS" evidence="17">
    <location>
        <begin position="613"/>
        <end position="683"/>
    </location>
</feature>
<keyword evidence="9" id="KW-0677">Repeat</keyword>
<keyword evidence="5" id="KW-0997">Cell inner membrane</keyword>
<dbReference type="SUPFAM" id="SSF55874">
    <property type="entry name" value="ATPase domain of HSP90 chaperone/DNA topoisomerase II/histidine kinase"/>
    <property type="match status" value="1"/>
</dbReference>
<evidence type="ECO:0000256" key="8">
    <source>
        <dbReference type="ARBA" id="ARBA00022692"/>
    </source>
</evidence>
<dbReference type="GO" id="GO:0000155">
    <property type="term" value="F:phosphorelay sensor kinase activity"/>
    <property type="evidence" value="ECO:0007669"/>
    <property type="project" value="InterPro"/>
</dbReference>
<feature type="domain" description="PAC" evidence="18">
    <location>
        <begin position="557"/>
        <end position="612"/>
    </location>
</feature>
<accession>A0A0W8FN46</accession>
<feature type="domain" description="PAC" evidence="18">
    <location>
        <begin position="811"/>
        <end position="862"/>
    </location>
</feature>
<dbReference type="InterPro" id="IPR003594">
    <property type="entry name" value="HATPase_dom"/>
</dbReference>
<evidence type="ECO:0000313" key="19">
    <source>
        <dbReference type="EMBL" id="KUG22335.1"/>
    </source>
</evidence>
<dbReference type="CDD" id="cd00156">
    <property type="entry name" value="REC"/>
    <property type="match status" value="1"/>
</dbReference>
<dbReference type="InterPro" id="IPR003018">
    <property type="entry name" value="GAF"/>
</dbReference>
<dbReference type="InterPro" id="IPR013656">
    <property type="entry name" value="PAS_4"/>
</dbReference>
<evidence type="ECO:0000256" key="11">
    <source>
        <dbReference type="ARBA" id="ARBA00022777"/>
    </source>
</evidence>
<dbReference type="SUPFAM" id="SSF55781">
    <property type="entry name" value="GAF domain-like"/>
    <property type="match status" value="2"/>
</dbReference>
<dbReference type="CDD" id="cd00082">
    <property type="entry name" value="HisKA"/>
    <property type="match status" value="1"/>
</dbReference>
<dbReference type="InterPro" id="IPR036890">
    <property type="entry name" value="HATPase_C_sf"/>
</dbReference>
<evidence type="ECO:0000259" key="16">
    <source>
        <dbReference type="PROSITE" id="PS50110"/>
    </source>
</evidence>
<feature type="domain" description="Histidine kinase" evidence="15">
    <location>
        <begin position="1185"/>
        <end position="1399"/>
    </location>
</feature>
<dbReference type="Pfam" id="PF00072">
    <property type="entry name" value="Response_reg"/>
    <property type="match status" value="1"/>
</dbReference>
<dbReference type="InterPro" id="IPR013655">
    <property type="entry name" value="PAS_fold_3"/>
</dbReference>
<dbReference type="Gene3D" id="1.10.287.130">
    <property type="match status" value="1"/>
</dbReference>
<evidence type="ECO:0000256" key="10">
    <source>
        <dbReference type="ARBA" id="ARBA00022741"/>
    </source>
</evidence>